<proteinExistence type="predicted"/>
<evidence type="ECO:0000313" key="3">
    <source>
        <dbReference type="Proteomes" id="UP001500967"/>
    </source>
</evidence>
<name>A0ABN0V6A7_9ACTN</name>
<reference evidence="2 3" key="1">
    <citation type="journal article" date="2019" name="Int. J. Syst. Evol. Microbiol.">
        <title>The Global Catalogue of Microorganisms (GCM) 10K type strain sequencing project: providing services to taxonomists for standard genome sequencing and annotation.</title>
        <authorList>
            <consortium name="The Broad Institute Genomics Platform"/>
            <consortium name="The Broad Institute Genome Sequencing Center for Infectious Disease"/>
            <person name="Wu L."/>
            <person name="Ma J."/>
        </authorList>
    </citation>
    <scope>NUCLEOTIDE SEQUENCE [LARGE SCALE GENOMIC DNA]</scope>
    <source>
        <strain evidence="2 3">JCM 10425</strain>
    </source>
</reference>
<comment type="caution">
    <text evidence="2">The sequence shown here is derived from an EMBL/GenBank/DDBJ whole genome shotgun (WGS) entry which is preliminary data.</text>
</comment>
<dbReference type="Gene3D" id="3.30.1050.10">
    <property type="entry name" value="SCP2 sterol-binding domain"/>
    <property type="match status" value="1"/>
</dbReference>
<dbReference type="SUPFAM" id="SSF55718">
    <property type="entry name" value="SCP-like"/>
    <property type="match status" value="1"/>
</dbReference>
<keyword evidence="3" id="KW-1185">Reference proteome</keyword>
<dbReference type="Proteomes" id="UP001500967">
    <property type="component" value="Unassembled WGS sequence"/>
</dbReference>
<dbReference type="EMBL" id="BAAAGX010000036">
    <property type="protein sequence ID" value="GAA0277546.1"/>
    <property type="molecule type" value="Genomic_DNA"/>
</dbReference>
<evidence type="ECO:0000313" key="2">
    <source>
        <dbReference type="EMBL" id="GAA0277546.1"/>
    </source>
</evidence>
<organism evidence="2 3">
    <name type="scientific">Cryptosporangium japonicum</name>
    <dbReference type="NCBI Taxonomy" id="80872"/>
    <lineage>
        <taxon>Bacteria</taxon>
        <taxon>Bacillati</taxon>
        <taxon>Actinomycetota</taxon>
        <taxon>Actinomycetes</taxon>
        <taxon>Cryptosporangiales</taxon>
        <taxon>Cryptosporangiaceae</taxon>
        <taxon>Cryptosporangium</taxon>
    </lineage>
</organism>
<evidence type="ECO:0000259" key="1">
    <source>
        <dbReference type="Pfam" id="PF02036"/>
    </source>
</evidence>
<sequence length="112" mass="12046">MATLEECRKALQDVADRIASGDTGDRRPPKLDRSLACRITDLGTGFHGRLAGGTIQNLADGDDPKAQIALTLSSDDLVALSRGELDFAKAWVSGRIKVQAGIKDMLQVRKLL</sequence>
<gene>
    <name evidence="2" type="ORF">GCM10009539_76660</name>
</gene>
<protein>
    <recommendedName>
        <fullName evidence="1">SCP2 domain-containing protein</fullName>
    </recommendedName>
</protein>
<feature type="domain" description="SCP2" evidence="1">
    <location>
        <begin position="33"/>
        <end position="111"/>
    </location>
</feature>
<dbReference type="InterPro" id="IPR003033">
    <property type="entry name" value="SCP2_sterol-bd_dom"/>
</dbReference>
<accession>A0ABN0V6A7</accession>
<dbReference type="Pfam" id="PF02036">
    <property type="entry name" value="SCP2"/>
    <property type="match status" value="1"/>
</dbReference>
<dbReference type="RefSeq" id="WP_344653864.1">
    <property type="nucleotide sequence ID" value="NZ_BAAAGX010000036.1"/>
</dbReference>
<dbReference type="InterPro" id="IPR036527">
    <property type="entry name" value="SCP2_sterol-bd_dom_sf"/>
</dbReference>